<organism evidence="8 9">
    <name type="scientific">Mesoplasma lactucae ATCC 49193</name>
    <dbReference type="NCBI Taxonomy" id="81460"/>
    <lineage>
        <taxon>Bacteria</taxon>
        <taxon>Bacillati</taxon>
        <taxon>Mycoplasmatota</taxon>
        <taxon>Mollicutes</taxon>
        <taxon>Entomoplasmatales</taxon>
        <taxon>Entomoplasmataceae</taxon>
        <taxon>Mesoplasma</taxon>
    </lineage>
</organism>
<evidence type="ECO:0000256" key="2">
    <source>
        <dbReference type="ARBA" id="ARBA00022475"/>
    </source>
</evidence>
<keyword evidence="2" id="KW-1003">Cell membrane</keyword>
<sequence>MFIGIIAVIIASIVKMKMKNIPLRELEWAIVIVVPLGILGGTIFGKAFIPGMIWYHVFFFWEPGMSLFGALALGTAAGFVWFYKRSKVTMISVWVYADCILPNVLLGQAIGRWGNMYNHEIMGHIVSYQSLGWMADSIRNRLFYFPPELAQVNVSSSMWDNIQNLAKNMPINASTDAWINAINMSSDIKVSNVEALATALASPIQYREPLFLYESMANCFLWFILTFIVANLSRWIQGKNKYPWDINPSAYPGWFNNKYKSLPESQVSMTTAQKPIKYKKVMIKNANGEEREIKMSFYMAWNKAYYWYEADEHQVDLLMEKQEKNIEREREIYEKLDFMKTQEKNSKKRIKTKYQSKFNNLAKGTDKYALVKKDYDNELVLMTKNYKEQRKELHQELGGFWRHFKPNPDARKLEEINNPNNYWILRCGVLTGGYVFGYMLIRIILETHRRPEELFVQNYPIADFIVLAIILLMGIAIIGIAQFLSPYKWREVGWLYEKSY</sequence>
<evidence type="ECO:0000313" key="8">
    <source>
        <dbReference type="EMBL" id="ATG97827.1"/>
    </source>
</evidence>
<name>A0A291IT08_9MOLU</name>
<dbReference type="PANTHER" id="PTHR30589:SF0">
    <property type="entry name" value="PHOSPHATIDYLGLYCEROL--PROLIPOPROTEIN DIACYLGLYCERYL TRANSFERASE"/>
    <property type="match status" value="1"/>
</dbReference>
<feature type="transmembrane region" description="Helical" evidence="7">
    <location>
        <begin position="26"/>
        <end position="45"/>
    </location>
</feature>
<feature type="transmembrane region" description="Helical" evidence="7">
    <location>
        <begin position="423"/>
        <end position="444"/>
    </location>
</feature>
<reference evidence="8 9" key="1">
    <citation type="submission" date="2017-09" db="EMBL/GenBank/DDBJ databases">
        <title>SPAdes assembly of the Mesoplasma lactucae genome.</title>
        <authorList>
            <person name="Knight T.F."/>
            <person name="Rubinstein R."/>
            <person name="Citino T."/>
        </authorList>
    </citation>
    <scope>NUCLEOTIDE SEQUENCE [LARGE SCALE GENOMIC DNA]</scope>
    <source>
        <strain evidence="8 9">831-C4</strain>
    </source>
</reference>
<dbReference type="EMBL" id="CP023668">
    <property type="protein sequence ID" value="ATG97827.1"/>
    <property type="molecule type" value="Genomic_DNA"/>
</dbReference>
<dbReference type="GO" id="GO:0008961">
    <property type="term" value="F:phosphatidylglycerol-prolipoprotein diacylglyceryl transferase activity"/>
    <property type="evidence" value="ECO:0007669"/>
    <property type="project" value="InterPro"/>
</dbReference>
<evidence type="ECO:0000256" key="7">
    <source>
        <dbReference type="SAM" id="Phobius"/>
    </source>
</evidence>
<feature type="transmembrane region" description="Helical" evidence="7">
    <location>
        <begin position="90"/>
        <end position="110"/>
    </location>
</feature>
<dbReference type="PANTHER" id="PTHR30589">
    <property type="entry name" value="PROLIPOPROTEIN DIACYLGLYCERYL TRANSFERASE"/>
    <property type="match status" value="1"/>
</dbReference>
<keyword evidence="5 7" id="KW-1133">Transmembrane helix</keyword>
<evidence type="ECO:0000256" key="1">
    <source>
        <dbReference type="ARBA" id="ARBA00007150"/>
    </source>
</evidence>
<dbReference type="Proteomes" id="UP000232227">
    <property type="component" value="Chromosome"/>
</dbReference>
<accession>A0A291IT08</accession>
<feature type="transmembrane region" description="Helical" evidence="7">
    <location>
        <begin position="210"/>
        <end position="232"/>
    </location>
</feature>
<keyword evidence="4 7" id="KW-0812">Transmembrane</keyword>
<dbReference type="GO" id="GO:0042158">
    <property type="term" value="P:lipoprotein biosynthetic process"/>
    <property type="evidence" value="ECO:0007669"/>
    <property type="project" value="InterPro"/>
</dbReference>
<proteinExistence type="inferred from homology"/>
<dbReference type="Pfam" id="PF01790">
    <property type="entry name" value="LGT"/>
    <property type="match status" value="1"/>
</dbReference>
<dbReference type="KEGG" id="mlac:CP520_02775"/>
<keyword evidence="9" id="KW-1185">Reference proteome</keyword>
<dbReference type="OrthoDB" id="871140at2"/>
<evidence type="ECO:0000256" key="4">
    <source>
        <dbReference type="ARBA" id="ARBA00022692"/>
    </source>
</evidence>
<dbReference type="GO" id="GO:0005886">
    <property type="term" value="C:plasma membrane"/>
    <property type="evidence" value="ECO:0007669"/>
    <property type="project" value="InterPro"/>
</dbReference>
<gene>
    <name evidence="8" type="ORF">CP520_02775</name>
</gene>
<evidence type="ECO:0000256" key="5">
    <source>
        <dbReference type="ARBA" id="ARBA00022989"/>
    </source>
</evidence>
<dbReference type="InterPro" id="IPR001640">
    <property type="entry name" value="Lgt"/>
</dbReference>
<feature type="transmembrane region" description="Helical" evidence="7">
    <location>
        <begin position="464"/>
        <end position="484"/>
    </location>
</feature>
<comment type="similarity">
    <text evidence="1">Belongs to the Lgt family.</text>
</comment>
<evidence type="ECO:0000256" key="3">
    <source>
        <dbReference type="ARBA" id="ARBA00022679"/>
    </source>
</evidence>
<keyword evidence="6 7" id="KW-0472">Membrane</keyword>
<evidence type="ECO:0000256" key="6">
    <source>
        <dbReference type="ARBA" id="ARBA00023136"/>
    </source>
</evidence>
<keyword evidence="3 8" id="KW-0808">Transferase</keyword>
<protein>
    <submittedName>
        <fullName evidence="8">Diacylglyceryl transferase</fullName>
    </submittedName>
</protein>
<dbReference type="AlphaFoldDB" id="A0A291IT08"/>
<evidence type="ECO:0000313" key="9">
    <source>
        <dbReference type="Proteomes" id="UP000232227"/>
    </source>
</evidence>
<feature type="transmembrane region" description="Helical" evidence="7">
    <location>
        <begin position="65"/>
        <end position="83"/>
    </location>
</feature>